<dbReference type="Proteomes" id="UP000218102">
    <property type="component" value="Unassembled WGS sequence"/>
</dbReference>
<protein>
    <submittedName>
        <fullName evidence="1">Uncharacterized protein</fullName>
    </submittedName>
</protein>
<dbReference type="RefSeq" id="WP_096010297.1">
    <property type="nucleotide sequence ID" value="NZ_NTME01000054.1"/>
</dbReference>
<dbReference type="Pfam" id="PF13957">
    <property type="entry name" value="YafO_toxin"/>
    <property type="match status" value="1"/>
</dbReference>
<comment type="caution">
    <text evidence="1">The sequence shown here is derived from an EMBL/GenBank/DDBJ whole genome shotgun (WGS) entry which is preliminary data.</text>
</comment>
<dbReference type="EMBL" id="NTME01000054">
    <property type="protein sequence ID" value="PBJ92299.1"/>
    <property type="molecule type" value="Genomic_DNA"/>
</dbReference>
<name>A0A2A3LWX4_PSEDL</name>
<dbReference type="GeneID" id="97167418"/>
<gene>
    <name evidence="1" type="ORF">CMV24_27905</name>
</gene>
<reference evidence="1 2" key="1">
    <citation type="submission" date="2017-09" db="EMBL/GenBank/DDBJ databases">
        <authorList>
            <person name="Ehlers B."/>
            <person name="Leendertz F.H."/>
        </authorList>
    </citation>
    <scope>NUCLEOTIDE SEQUENCE [LARGE SCALE GENOMIC DNA]</scope>
    <source>
        <strain evidence="1 2">DJ-1</strain>
    </source>
</reference>
<organism evidence="1 2">
    <name type="scientific">Pseudomonas plecoglossicida</name>
    <dbReference type="NCBI Taxonomy" id="70775"/>
    <lineage>
        <taxon>Bacteria</taxon>
        <taxon>Pseudomonadati</taxon>
        <taxon>Pseudomonadota</taxon>
        <taxon>Gammaproteobacteria</taxon>
        <taxon>Pseudomonadales</taxon>
        <taxon>Pseudomonadaceae</taxon>
        <taxon>Pseudomonas</taxon>
    </lineage>
</organism>
<evidence type="ECO:0000313" key="2">
    <source>
        <dbReference type="Proteomes" id="UP000218102"/>
    </source>
</evidence>
<sequence length="153" mass="17668">MRIIVSRPLARSLGDDLALELAQDFQTYKMDQANEFGRIFGRDKGFLFPEVVVKQGMRHVHMEEESVERRWQAIWDRNGPQEEYTSDKILVYGSMPDVAYPAHLHPIMLVDLLSPKGHELMDDIVGMKAMGEMFAEEAQAYSVRLPSHKWIYA</sequence>
<dbReference type="AlphaFoldDB" id="A0A2A3LWX4"/>
<accession>A0A2A3LWX4</accession>
<proteinExistence type="predicted"/>
<dbReference type="InterPro" id="IPR020353">
    <property type="entry name" value="Toxin_YafO"/>
</dbReference>
<evidence type="ECO:0000313" key="1">
    <source>
        <dbReference type="EMBL" id="PBJ92299.1"/>
    </source>
</evidence>